<dbReference type="InterPro" id="IPR013815">
    <property type="entry name" value="ATP_grasp_subdomain_1"/>
</dbReference>
<dbReference type="InterPro" id="IPR002192">
    <property type="entry name" value="PPDK_AMP/ATP-bd"/>
</dbReference>
<evidence type="ECO:0000313" key="4">
    <source>
        <dbReference type="Proteomes" id="UP000502179"/>
    </source>
</evidence>
<dbReference type="Proteomes" id="UP000502179">
    <property type="component" value="Chromosome"/>
</dbReference>
<name>A0A6G7PVQ6_9BACT</name>
<dbReference type="InterPro" id="IPR008279">
    <property type="entry name" value="PEP-util_enz_mobile_dom"/>
</dbReference>
<keyword evidence="4" id="KW-1185">Reference proteome</keyword>
<dbReference type="InterPro" id="IPR010121">
    <property type="entry name" value="Pyruvate_phosphate_dikinase"/>
</dbReference>
<dbReference type="SUPFAM" id="SSF56059">
    <property type="entry name" value="Glutathione synthetase ATP-binding domain-like"/>
    <property type="match status" value="1"/>
</dbReference>
<feature type="domain" description="PEP-utilising enzyme mobile" evidence="1">
    <location>
        <begin position="1321"/>
        <end position="1400"/>
    </location>
</feature>
<dbReference type="Pfam" id="PF01326">
    <property type="entry name" value="PPDK_N"/>
    <property type="match status" value="1"/>
</dbReference>
<dbReference type="Gene3D" id="3.30.470.20">
    <property type="entry name" value="ATP-grasp fold, B domain"/>
    <property type="match status" value="1"/>
</dbReference>
<evidence type="ECO:0000259" key="1">
    <source>
        <dbReference type="Pfam" id="PF00391"/>
    </source>
</evidence>
<dbReference type="EMBL" id="CP048877">
    <property type="protein sequence ID" value="QIJ71742.1"/>
    <property type="molecule type" value="Genomic_DNA"/>
</dbReference>
<dbReference type="RefSeq" id="WP_166031960.1">
    <property type="nucleotide sequence ID" value="NZ_CP048877.1"/>
</dbReference>
<gene>
    <name evidence="3" type="ORF">G4V39_05420</name>
</gene>
<dbReference type="Gene3D" id="3.30.1490.20">
    <property type="entry name" value="ATP-grasp fold, A domain"/>
    <property type="match status" value="1"/>
</dbReference>
<dbReference type="Gene3D" id="3.50.30.10">
    <property type="entry name" value="Phosphohistidine domain"/>
    <property type="match status" value="1"/>
</dbReference>
<dbReference type="PANTHER" id="PTHR22931:SF9">
    <property type="entry name" value="PYRUVATE, PHOSPHATE DIKINASE 1, CHLOROPLASTIC"/>
    <property type="match status" value="1"/>
</dbReference>
<dbReference type="GO" id="GO:0005524">
    <property type="term" value="F:ATP binding"/>
    <property type="evidence" value="ECO:0007669"/>
    <property type="project" value="InterPro"/>
</dbReference>
<accession>A0A6G7PVQ6</accession>
<keyword evidence="3" id="KW-0670">Pyruvate</keyword>
<dbReference type="InterPro" id="IPR036637">
    <property type="entry name" value="Phosphohistidine_dom_sf"/>
</dbReference>
<feature type="domain" description="Pyruvate phosphate dikinase AMP/ATP-binding" evidence="2">
    <location>
        <begin position="968"/>
        <end position="1207"/>
    </location>
</feature>
<protein>
    <submittedName>
        <fullName evidence="3">Phosphoenolpyruvate synthase</fullName>
    </submittedName>
</protein>
<organism evidence="3 4">
    <name type="scientific">Thermosulfuriphilus ammonigenes</name>
    <dbReference type="NCBI Taxonomy" id="1936021"/>
    <lineage>
        <taxon>Bacteria</taxon>
        <taxon>Pseudomonadati</taxon>
        <taxon>Thermodesulfobacteriota</taxon>
        <taxon>Thermodesulfobacteria</taxon>
        <taxon>Thermodesulfobacteriales</taxon>
        <taxon>Thermodesulfobacteriaceae</taxon>
        <taxon>Thermosulfuriphilus</taxon>
    </lineage>
</organism>
<evidence type="ECO:0000259" key="2">
    <source>
        <dbReference type="Pfam" id="PF01326"/>
    </source>
</evidence>
<evidence type="ECO:0000313" key="3">
    <source>
        <dbReference type="EMBL" id="QIJ71742.1"/>
    </source>
</evidence>
<dbReference type="KEGG" id="tav:G4V39_05420"/>
<dbReference type="SUPFAM" id="SSF52009">
    <property type="entry name" value="Phosphohistidine domain"/>
    <property type="match status" value="1"/>
</dbReference>
<sequence length="1418" mass="163217">MKNPPNACPPGREIPLESDALRANLQETAVESVCIQPRFEVLREVVADYQGLRKQVDHLLFELHHPYRNWRLILPELRSFALKNFKAYGLHERGAEASAAIADVFIDLILEAKEEDIKSQAIDALWAYLEKIVEVLPEDSFPAYLPFLNYIFGRLQSIPDETFISLMQSYHSLKRLGRSLLHKLPPEAGLENLARLIYRGLVLTYHFWLKAPDPLAWFLSQCQKTCLKEDACAIFQPISHETLRQYLAVLEAFPYALSSRAALDRLLEFPDFIDLIRSYKEIARRLEELSQGLAADDPLRNCHILFLFHILELKGLAPIHEETLREVNRILVSMVRREPPARLEEFIVRSFELLRDNVAEYPHTALECIRALGQEIFDRASPHLVELFLEQVVRFGFQPPNVQGVDVEWHVICNPAHLLNIRIWLDLIGRNPKWCTTLLSALIINLKLAGTCIRDTDLFQKDITKLLNSEIEPVYNLVKQFCRILPVYFNEIGAEGLLRDVSTELDEILRRKDPLIHFLRKQSHVESSNLILDFIEEIFRFWLTREKSGLSRYVPPEVLEQIETSGPFVDEVHLLLKRLFETFELQRPEQLLRLSDEELESFLAAQKDVSEQERRRFQLLVKMYRLENIKYTLGVEEIFYHLEQAKYWGFENLDHLITILKDKKDDPAACLDAILDYLCYLKGIILSPEKFEAREDIYHKRHIAADIPSMYGRYHERKFDALGLTFRLENLANVYFERLVDSIDIPFITRATFYKILKCLRFFQRALELEGISSKKFNTYLTLLEKSLEVRRFTFTQYVDIVRGLSEGVKDIIKVYYVSPHRENLGIIIRQLGRENLLPKYLVGAERLCDRELFHRLSERFLRDLIASAFGLQYLDNFVSRIYHTILEQREGLSAEDLDLLLSYDPGRAICFIHQPNPLTEDLIHLGNKGYNLYLLAREGIRVPPGFIITTEVFRCYRIIQLSVKAHEDFIAQIKDGIHRLEEETGRTFGSPTNPLLLSVRSGAAISMPGMMATLLNVGSNPEIIEGLAERTGQVWFAWDTYRRFVQSWGMAFGMEREIFNSLMRTHKERYRVVKKRDFTGEQMKELALLYRRTVLDYGLEIADDPWEQLLVAIRLVLGSWDSPKARAYRQIMGISDNWGTAVIVQCMTFGNLSRDSGTGVLFTAPPFGKLSRVVLWGDYTPGNQGEDIVSGLVTTYPISIEQKKREGRSGELSLEEAFPEIYQALYKMAQELVYRKKWSPQEIEFTFEGPEAEKLFILQSRDMVTKEDRERVPVFVPSEALEKSFVARGIGVNGGALSGLAAFSLEDIKDLRETDPGVPIILIRSDTVPDDIQEISLADGLLTAKGGQTSHAAIVAARLGKTCVVGCQPMVVFEPKGYCRFNGHTVKKGDWVSIDGVRGRVYLGRHPVQEEVKFALE</sequence>
<reference evidence="3 4" key="1">
    <citation type="submission" date="2020-02" db="EMBL/GenBank/DDBJ databases">
        <title>Genome analysis of Thermosulfuriphilus ammonigenes ST65T, an anaerobic thermophilic chemolithoautotrophic bacterium isolated from a deep-sea hydrothermal vent.</title>
        <authorList>
            <person name="Slobodkina G."/>
            <person name="Allioux M."/>
            <person name="Merkel A."/>
            <person name="Alain K."/>
            <person name="Jebbar M."/>
            <person name="Slobodkin A."/>
        </authorList>
    </citation>
    <scope>NUCLEOTIDE SEQUENCE [LARGE SCALE GENOMIC DNA]</scope>
    <source>
        <strain evidence="3 4">ST65</strain>
    </source>
</reference>
<dbReference type="Pfam" id="PF00391">
    <property type="entry name" value="PEP-utilizers"/>
    <property type="match status" value="1"/>
</dbReference>
<proteinExistence type="predicted"/>
<dbReference type="PANTHER" id="PTHR22931">
    <property type="entry name" value="PHOSPHOENOLPYRUVATE DIKINASE-RELATED"/>
    <property type="match status" value="1"/>
</dbReference>
<dbReference type="Gene3D" id="1.20.80.30">
    <property type="match status" value="1"/>
</dbReference>
<dbReference type="GO" id="GO:0016301">
    <property type="term" value="F:kinase activity"/>
    <property type="evidence" value="ECO:0007669"/>
    <property type="project" value="InterPro"/>
</dbReference>
<dbReference type="GO" id="GO:0050242">
    <property type="term" value="F:pyruvate, phosphate dikinase activity"/>
    <property type="evidence" value="ECO:0007669"/>
    <property type="project" value="InterPro"/>
</dbReference>